<evidence type="ECO:0000313" key="2">
    <source>
        <dbReference type="EMBL" id="EAT11760.1"/>
    </source>
</evidence>
<dbReference type="STRING" id="207949.RED65_05219"/>
<accession>Q1N0S3</accession>
<dbReference type="InterPro" id="IPR036866">
    <property type="entry name" value="RibonucZ/Hydroxyglut_hydro"/>
</dbReference>
<dbReference type="InterPro" id="IPR001279">
    <property type="entry name" value="Metallo-B-lactamas"/>
</dbReference>
<protein>
    <submittedName>
        <fullName evidence="2">Beta-lactamase-like protein</fullName>
    </submittedName>
</protein>
<dbReference type="SUPFAM" id="SSF56281">
    <property type="entry name" value="Metallo-hydrolase/oxidoreductase"/>
    <property type="match status" value="1"/>
</dbReference>
<dbReference type="RefSeq" id="WP_007016361.1">
    <property type="nucleotide sequence ID" value="NZ_AAQH01000013.1"/>
</dbReference>
<organism evidence="2 3">
    <name type="scientific">Bermanella marisrubri</name>
    <dbReference type="NCBI Taxonomy" id="207949"/>
    <lineage>
        <taxon>Bacteria</taxon>
        <taxon>Pseudomonadati</taxon>
        <taxon>Pseudomonadota</taxon>
        <taxon>Gammaproteobacteria</taxon>
        <taxon>Oceanospirillales</taxon>
        <taxon>Oceanospirillaceae</taxon>
        <taxon>Bermanella</taxon>
    </lineage>
</organism>
<dbReference type="SMART" id="SM00849">
    <property type="entry name" value="Lactamase_B"/>
    <property type="match status" value="1"/>
</dbReference>
<feature type="domain" description="Metallo-beta-lactamase" evidence="1">
    <location>
        <begin position="11"/>
        <end position="187"/>
    </location>
</feature>
<reference evidence="2 3" key="1">
    <citation type="submission" date="2006-03" db="EMBL/GenBank/DDBJ databases">
        <authorList>
            <person name="Pinhassi J."/>
            <person name="Pedros-Alio C."/>
            <person name="Ferriera S."/>
            <person name="Johnson J."/>
            <person name="Kravitz S."/>
            <person name="Halpern A."/>
            <person name="Remington K."/>
            <person name="Beeson K."/>
            <person name="Tran B."/>
            <person name="Rogers Y.-H."/>
            <person name="Friedman R."/>
            <person name="Venter J.C."/>
        </authorList>
    </citation>
    <scope>NUCLEOTIDE SEQUENCE [LARGE SCALE GENOMIC DNA]</scope>
    <source>
        <strain evidence="2 3">RED65</strain>
    </source>
</reference>
<gene>
    <name evidence="2" type="ORF">RED65_05219</name>
</gene>
<dbReference type="Proteomes" id="UP000004263">
    <property type="component" value="Unassembled WGS sequence"/>
</dbReference>
<proteinExistence type="predicted"/>
<comment type="caution">
    <text evidence="2">The sequence shown here is derived from an EMBL/GenBank/DDBJ whole genome shotgun (WGS) entry which is preliminary data.</text>
</comment>
<dbReference type="InterPro" id="IPR052533">
    <property type="entry name" value="WalJ/YycJ-like"/>
</dbReference>
<sequence length="262" mass="28861">MKFCSIGSGSKGNGTLVAYRSTRVLIDNGFTLKEFENRLARKGLTPLDLSAILITHEHSDHIKGVGPLARKYRIPVYASHGTAQYHGLGDIPSLRIFDSHGDFVIGDLQISPVVVPHDAREPTQFVIKNNSAKLGILTDLGSLTPYILEAYAECQALMLETNHDVQMLRAGPYPPKLKRRVEGNLGHLNNEQAAWFLSELGCAELKYLVATHISEQNNSKELAVSNLQAVTQWPAEKIIVADQENGFDWCDLSVDASIEEIA</sequence>
<name>Q1N0S3_9GAMM</name>
<dbReference type="AlphaFoldDB" id="Q1N0S3"/>
<keyword evidence="3" id="KW-1185">Reference proteome</keyword>
<dbReference type="PANTHER" id="PTHR47619">
    <property type="entry name" value="METALLO-HYDROLASE YYCJ-RELATED"/>
    <property type="match status" value="1"/>
</dbReference>
<dbReference type="PANTHER" id="PTHR47619:SF1">
    <property type="entry name" value="EXODEOXYRIBONUCLEASE WALJ"/>
    <property type="match status" value="1"/>
</dbReference>
<dbReference type="Gene3D" id="3.60.15.10">
    <property type="entry name" value="Ribonuclease Z/Hydroxyacylglutathione hydrolase-like"/>
    <property type="match status" value="1"/>
</dbReference>
<dbReference type="EMBL" id="AAQH01000013">
    <property type="protein sequence ID" value="EAT11760.1"/>
    <property type="molecule type" value="Genomic_DNA"/>
</dbReference>
<dbReference type="HOGENOM" id="CLU_073253_1_0_6"/>
<dbReference type="OrthoDB" id="9803916at2"/>
<evidence type="ECO:0000313" key="3">
    <source>
        <dbReference type="Proteomes" id="UP000004263"/>
    </source>
</evidence>
<dbReference type="Pfam" id="PF12706">
    <property type="entry name" value="Lactamase_B_2"/>
    <property type="match status" value="1"/>
</dbReference>
<evidence type="ECO:0000259" key="1">
    <source>
        <dbReference type="SMART" id="SM00849"/>
    </source>
</evidence>